<dbReference type="KEGG" id="pbar:105423439"/>
<reference evidence="3" key="1">
    <citation type="submission" date="2025-08" db="UniProtKB">
        <authorList>
            <consortium name="RefSeq"/>
        </authorList>
    </citation>
    <scope>IDENTIFICATION</scope>
</reference>
<dbReference type="OrthoDB" id="7694702at2759"/>
<keyword evidence="2" id="KW-1185">Reference proteome</keyword>
<evidence type="ECO:0000313" key="2">
    <source>
        <dbReference type="Proteomes" id="UP000504615"/>
    </source>
</evidence>
<proteinExistence type="predicted"/>
<evidence type="ECO:0000313" key="3">
    <source>
        <dbReference type="RefSeq" id="XP_011631492.1"/>
    </source>
</evidence>
<keyword evidence="1" id="KW-0732">Signal</keyword>
<organism evidence="2 3">
    <name type="scientific">Pogonomyrmex barbatus</name>
    <name type="common">red harvester ant</name>
    <dbReference type="NCBI Taxonomy" id="144034"/>
    <lineage>
        <taxon>Eukaryota</taxon>
        <taxon>Metazoa</taxon>
        <taxon>Ecdysozoa</taxon>
        <taxon>Arthropoda</taxon>
        <taxon>Hexapoda</taxon>
        <taxon>Insecta</taxon>
        <taxon>Pterygota</taxon>
        <taxon>Neoptera</taxon>
        <taxon>Endopterygota</taxon>
        <taxon>Hymenoptera</taxon>
        <taxon>Apocrita</taxon>
        <taxon>Aculeata</taxon>
        <taxon>Formicoidea</taxon>
        <taxon>Formicidae</taxon>
        <taxon>Myrmicinae</taxon>
        <taxon>Pogonomyrmex</taxon>
    </lineage>
</organism>
<gene>
    <name evidence="3" type="primary">LOC105423439</name>
</gene>
<evidence type="ECO:0000256" key="1">
    <source>
        <dbReference type="SAM" id="SignalP"/>
    </source>
</evidence>
<dbReference type="PANTHER" id="PTHR47027:SF20">
    <property type="entry name" value="REVERSE TRANSCRIPTASE-LIKE PROTEIN WITH RNA-DIRECTED DNA POLYMERASE DOMAIN"/>
    <property type="match status" value="1"/>
</dbReference>
<dbReference type="GeneID" id="105423439"/>
<protein>
    <submittedName>
        <fullName evidence="3">Golgin subfamily A member 6-like protein 1</fullName>
    </submittedName>
</protein>
<dbReference type="AlphaFoldDB" id="A0A6I9VZK2"/>
<name>A0A6I9VZK2_9HYME</name>
<feature type="chain" id="PRO_5026664991" evidence="1">
    <location>
        <begin position="22"/>
        <end position="335"/>
    </location>
</feature>
<dbReference type="PANTHER" id="PTHR47027">
    <property type="entry name" value="REVERSE TRANSCRIPTASE DOMAIN-CONTAINING PROTEIN"/>
    <property type="match status" value="1"/>
</dbReference>
<feature type="signal peptide" evidence="1">
    <location>
        <begin position="1"/>
        <end position="21"/>
    </location>
</feature>
<dbReference type="Proteomes" id="UP000504615">
    <property type="component" value="Unplaced"/>
</dbReference>
<accession>A0A6I9VZK2</accession>
<sequence>MGRGVRQGCPLSPCLFTLLLAHLDEELEKGGWGEEVVAEEEAGMKEMIKTLERYVEQKGLEVNVEKTKVMRCRRGSGRQKKVMWKWRKIEKVKKYKYLRYVMVANGGQKEHIGERINKGATRGDAERKAKGEGGIESVEFERKLGEEGGRQLARICWEEMRDRAKEGKVVGKWEKERRAFYEEKRWKIEEIKKMREEGELKGEEVVGRERRWQEEERWERIRSSRYNKWYGRVKGRGVPEYLKRSWKGERWQRVARFRFRFRLGDGMKGGKYWEGEESRKCRVCREGEETWEHVWKKCTDWGLERGWQEMVEEVLGEEGKGEGWLKKLEMRKGEG</sequence>
<dbReference type="RefSeq" id="XP_011631492.1">
    <property type="nucleotide sequence ID" value="XM_011633190.1"/>
</dbReference>